<dbReference type="EMBL" id="CCBP010000261">
    <property type="protein sequence ID" value="CDO75322.1"/>
    <property type="molecule type" value="Genomic_DNA"/>
</dbReference>
<feature type="compositionally biased region" description="Polar residues" evidence="1">
    <location>
        <begin position="84"/>
        <end position="93"/>
    </location>
</feature>
<dbReference type="InterPro" id="IPR004242">
    <property type="entry name" value="Transposase_21"/>
</dbReference>
<reference evidence="3" key="1">
    <citation type="submission" date="2014-01" db="EMBL/GenBank/DDBJ databases">
        <title>The genome of the white-rot fungus Pycnoporus cinnabarinus: a basidiomycete model with a versatile arsenal for lignocellulosic biomass breakdown.</title>
        <authorList>
            <person name="Levasseur A."/>
            <person name="Lomascolo A."/>
            <person name="Ruiz-Duenas F.J."/>
            <person name="Uzan E."/>
            <person name="Piumi F."/>
            <person name="Kues U."/>
            <person name="Ram A.F.J."/>
            <person name="Murat C."/>
            <person name="Haon M."/>
            <person name="Benoit I."/>
            <person name="Arfi Y."/>
            <person name="Chevret D."/>
            <person name="Drula E."/>
            <person name="Kwon M.J."/>
            <person name="Gouret P."/>
            <person name="Lesage-Meessen L."/>
            <person name="Lombard V."/>
            <person name="Mariette J."/>
            <person name="Noirot C."/>
            <person name="Park J."/>
            <person name="Patyshakuliyeva A."/>
            <person name="Wieneger R.A.B."/>
            <person name="Wosten H.A.B."/>
            <person name="Martin F."/>
            <person name="Coutinho P.M."/>
            <person name="de Vries R."/>
            <person name="Martinez A.T."/>
            <person name="Klopp C."/>
            <person name="Pontarotti P."/>
            <person name="Henrissat B."/>
            <person name="Record E."/>
        </authorList>
    </citation>
    <scope>NUCLEOTIDE SEQUENCE [LARGE SCALE GENOMIC DNA]</scope>
    <source>
        <strain evidence="3">BRFM137</strain>
    </source>
</reference>
<dbReference type="Pfam" id="PF02992">
    <property type="entry name" value="Transposase_21"/>
    <property type="match status" value="1"/>
</dbReference>
<dbReference type="STRING" id="5643.A0A060SLF7"/>
<feature type="region of interest" description="Disordered" evidence="1">
    <location>
        <begin position="1"/>
        <end position="93"/>
    </location>
</feature>
<proteinExistence type="predicted"/>
<evidence type="ECO:0008006" key="5">
    <source>
        <dbReference type="Google" id="ProtNLM"/>
    </source>
</evidence>
<keyword evidence="4" id="KW-1185">Reference proteome</keyword>
<protein>
    <recommendedName>
        <fullName evidence="5">DUF4218 domain-containing protein</fullName>
    </recommendedName>
</protein>
<dbReference type="PANTHER" id="PTHR46579">
    <property type="entry name" value="F5/8 TYPE C DOMAIN-CONTAINING PROTEIN-RELATED"/>
    <property type="match status" value="1"/>
</dbReference>
<keyword evidence="2" id="KW-1133">Transmembrane helix</keyword>
<dbReference type="OMA" id="ATIRIFC"/>
<feature type="compositionally biased region" description="Basic and acidic residues" evidence="1">
    <location>
        <begin position="7"/>
        <end position="31"/>
    </location>
</feature>
<evidence type="ECO:0000256" key="1">
    <source>
        <dbReference type="SAM" id="MobiDB-lite"/>
    </source>
</evidence>
<dbReference type="Proteomes" id="UP000029665">
    <property type="component" value="Unassembled WGS sequence"/>
</dbReference>
<keyword evidence="2" id="KW-0812">Transmembrane</keyword>
<feature type="transmembrane region" description="Helical" evidence="2">
    <location>
        <begin position="239"/>
        <end position="261"/>
    </location>
</feature>
<evidence type="ECO:0000256" key="2">
    <source>
        <dbReference type="SAM" id="Phobius"/>
    </source>
</evidence>
<gene>
    <name evidence="3" type="ORF">BN946_scf184517.g5</name>
</gene>
<organism evidence="3 4">
    <name type="scientific">Pycnoporus cinnabarinus</name>
    <name type="common">Cinnabar-red polypore</name>
    <name type="synonym">Trametes cinnabarina</name>
    <dbReference type="NCBI Taxonomy" id="5643"/>
    <lineage>
        <taxon>Eukaryota</taxon>
        <taxon>Fungi</taxon>
        <taxon>Dikarya</taxon>
        <taxon>Basidiomycota</taxon>
        <taxon>Agaricomycotina</taxon>
        <taxon>Agaricomycetes</taxon>
        <taxon>Polyporales</taxon>
        <taxon>Polyporaceae</taxon>
        <taxon>Trametes</taxon>
    </lineage>
</organism>
<evidence type="ECO:0000313" key="3">
    <source>
        <dbReference type="EMBL" id="CDO75322.1"/>
    </source>
</evidence>
<dbReference type="AlphaFoldDB" id="A0A060SLF7"/>
<dbReference type="PANTHER" id="PTHR46579:SF2">
    <property type="entry name" value="C2H2-TYPE DOMAIN-CONTAINING PROTEIN"/>
    <property type="match status" value="1"/>
</dbReference>
<name>A0A060SLF7_PYCCI</name>
<accession>A0A060SLF7</accession>
<dbReference type="OrthoDB" id="3247418at2759"/>
<evidence type="ECO:0000313" key="4">
    <source>
        <dbReference type="Proteomes" id="UP000029665"/>
    </source>
</evidence>
<comment type="caution">
    <text evidence="3">The sequence shown here is derived from an EMBL/GenBank/DDBJ whole genome shotgun (WGS) entry which is preliminary data.</text>
</comment>
<sequence length="1185" mass="133276">MKKVRQHAADDMLKKAREASQEKDQARRVEDSIILATIGAPDVPHNSGLPERPTRRPANPKDSKGATGSNTDPAAVDELGIPPDTSSESMTSETHAAIVRERFAYVSLLQSQLDLQSCSISRDAHLVFKPVTEYSDTPGSLEELGGQNASFVAHREWIDQTLEQITGLPLTGQKDADMRYVVLLEAFKAERQRLQDVLHRAWNRQMWAQFVASSASSEDEPIIIPAANMHVNRLSIQPFLMAGLVMVTVLHTFAGVSFPAAQYVLATVKVLLLGAFTLEMFDLPGSPTPLLSPAQQAALRGVPLDLRTVLDLLQVNPNIVSYACCPRCFATYLPDPADADHPYPRTCTRRAFPDAPQCNRKLVRSENVKGKKKGDPAQTITRPEKVYSYRRMKSWLAEFLGRAEIESAVLEAWERQPDPAICLDIMDAPAIRTFVGPDGTTLFSVQTNGAIHLVFSLFIDWFNPYGNKKAGKSHSIGAIYMVCLNLPPHMRFRPENVYLAGIIPGPKEPSVDQLNELLRPLVDELLELWNPGIYLAQTASRAAGRLIRAAMIPLVCDLPALRKTAGFASYSSTNFCSFCPLPLADINNVERSTWPQQRSWTEHLSRAEEWKSAPSEKAQANLVKAHGIRWSELLRLPYWDPTRYAVLDVMHNLFLGEILHHCKSVWGTAVAEENQPSTTRLAVHSPEEQQGYLDKVFNAVCARAEKRLAGIRRDYLSAVARFNNVVGETSSNLTRQQLAAALLAWDRENPTESLHLPPVLNEPAARFRLPKDDLPAEKSKYDIFDAAILHELRKDIASTVLPSWMEKAPRNFGTAAHGKLKADQWRTLGTVNLVITLVRLWGSSSASDEEREVLDNFIHLACAVDLASRRSMHAERAAAYDRHMEAYLKGLRRLYKHQIVPNHHLSLHLRPLLEAFGPVHGWWAFPFERYNGILQRMNTNSKPSDLPTIFMRSWYIGANIRWLIRTTNWPKFSEYDDMLKAFDTAFHDRVRGTRVTDILEASRSSSSNFPYDGKREVHLARRVYEELLAIIGSRMVARFQSVYDIASSSLAHLPPVGQPVTVVERDGIRFAVRSHNSYVRFRSRTGAVLAGQIHEIFYHQPDEGSGLIIEPFLVIKAYRQLSPEHTASDPYRQFPDLNTHLVYDEFDDDTHVVSLGDIISHFAAYRYTPDGIDRECVIVRSLDRS</sequence>
<keyword evidence="2" id="KW-0472">Membrane</keyword>
<dbReference type="HOGENOM" id="CLU_002101_0_0_1"/>